<gene>
    <name evidence="2" type="ORF">BOTBODRAFT_179194</name>
</gene>
<evidence type="ECO:0000313" key="3">
    <source>
        <dbReference type="Proteomes" id="UP000027195"/>
    </source>
</evidence>
<accession>A0A067M0B4</accession>
<dbReference type="HOGENOM" id="CLU_010103_1_1_1"/>
<dbReference type="PANTHER" id="PTHR34365:SF7">
    <property type="entry name" value="GLYCINE-RICH DOMAIN-CONTAINING PROTEIN 1"/>
    <property type="match status" value="1"/>
</dbReference>
<dbReference type="Pfam" id="PF07173">
    <property type="entry name" value="GRDP-like"/>
    <property type="match status" value="1"/>
</dbReference>
<organism evidence="2 3">
    <name type="scientific">Botryobasidium botryosum (strain FD-172 SS1)</name>
    <dbReference type="NCBI Taxonomy" id="930990"/>
    <lineage>
        <taxon>Eukaryota</taxon>
        <taxon>Fungi</taxon>
        <taxon>Dikarya</taxon>
        <taxon>Basidiomycota</taxon>
        <taxon>Agaricomycotina</taxon>
        <taxon>Agaricomycetes</taxon>
        <taxon>Cantharellales</taxon>
        <taxon>Botryobasidiaceae</taxon>
        <taxon>Botryobasidium</taxon>
    </lineage>
</organism>
<name>A0A067M0B4_BOTB1</name>
<protein>
    <submittedName>
        <fullName evidence="2">Uncharacterized protein</fullName>
    </submittedName>
</protein>
<dbReference type="PANTHER" id="PTHR34365">
    <property type="entry name" value="ENOLASE (DUF1399)"/>
    <property type="match status" value="1"/>
</dbReference>
<evidence type="ECO:0000313" key="2">
    <source>
        <dbReference type="EMBL" id="KDQ09178.1"/>
    </source>
</evidence>
<evidence type="ECO:0000256" key="1">
    <source>
        <dbReference type="SAM" id="MobiDB-lite"/>
    </source>
</evidence>
<dbReference type="OrthoDB" id="2684236at2759"/>
<dbReference type="EMBL" id="KL198081">
    <property type="protein sequence ID" value="KDQ09178.1"/>
    <property type="molecule type" value="Genomic_DNA"/>
</dbReference>
<dbReference type="InParanoid" id="A0A067M0B4"/>
<dbReference type="STRING" id="930990.A0A067M0B4"/>
<feature type="region of interest" description="Disordered" evidence="1">
    <location>
        <begin position="1"/>
        <end position="52"/>
    </location>
</feature>
<reference evidence="3" key="1">
    <citation type="journal article" date="2014" name="Proc. Natl. Acad. Sci. U.S.A.">
        <title>Extensive sampling of basidiomycete genomes demonstrates inadequacy of the white-rot/brown-rot paradigm for wood decay fungi.</title>
        <authorList>
            <person name="Riley R."/>
            <person name="Salamov A.A."/>
            <person name="Brown D.W."/>
            <person name="Nagy L.G."/>
            <person name="Floudas D."/>
            <person name="Held B.W."/>
            <person name="Levasseur A."/>
            <person name="Lombard V."/>
            <person name="Morin E."/>
            <person name="Otillar R."/>
            <person name="Lindquist E.A."/>
            <person name="Sun H."/>
            <person name="LaButti K.M."/>
            <person name="Schmutz J."/>
            <person name="Jabbour D."/>
            <person name="Luo H."/>
            <person name="Baker S.E."/>
            <person name="Pisabarro A.G."/>
            <person name="Walton J.D."/>
            <person name="Blanchette R.A."/>
            <person name="Henrissat B."/>
            <person name="Martin F."/>
            <person name="Cullen D."/>
            <person name="Hibbett D.S."/>
            <person name="Grigoriev I.V."/>
        </authorList>
    </citation>
    <scope>NUCLEOTIDE SEQUENCE [LARGE SCALE GENOMIC DNA]</scope>
    <source>
        <strain evidence="3">FD-172 SS1</strain>
    </source>
</reference>
<keyword evidence="3" id="KW-1185">Reference proteome</keyword>
<dbReference type="Proteomes" id="UP000027195">
    <property type="component" value="Unassembled WGS sequence"/>
</dbReference>
<sequence>MPLEDIKQPIPANDADAGQDVDAVSFEQLPSYGPRPDTSQAPPYPTELPSAFPIGESETQPLVTLKELEFHLRLLAVFDNLYKTVRECQPDVAPVDPDAKWAVFLARAVHRFDAWATVGLGGRAASGPLLEYEIPPWDVIMVWHTYLLNPRTYYEDGNRSTPLLHKINDFPLTLVGSLISPETHDLLPPSHERVQYFESHTGYPFHYVVSAAEDPAVDIACPRCDAVIPVPWHDESGKGYAQAGFEVVCKACGLSITHEAMGVRKFFNDFVLVRSDPTKYFMAGTLLEPIEGICDPGQATLAAKKIERYFAVFDDGKKSASDWADLAKWTFAGIENCLRAGLKIPATKPLPPRMQRVVLKYRGHYTPSIELTGAIIRQRSFIQKMVDLGWTHPHRFGNNRAILVRCVARYHAFLDLMASESATFFVPTLDIDLSWHTHQLKAMSYRDQTYQLLKRILNHDDRVEEERLSNSFDRTARAWKRRFGVPYSFCGHSQPAEGLCGKFKRFTSKVLKTLALVSCRPDLVSTAGDDAEETSRSSVLFVNHPSARKKREKHEAARTKRLERARQLDEKGKGDGWNALLAKRRQNHPDSFIYAYPYWGITPVYGVLVSEGAAANLLVGAGRAGGIVGVDVGDVGVDVGDAGVDVGDVEDVGVDAGDVGVDVGVWGGCGDVEVENEGPITRSQPYADVRVCITG</sequence>
<dbReference type="AlphaFoldDB" id="A0A067M0B4"/>
<dbReference type="InterPro" id="IPR009836">
    <property type="entry name" value="GRDP-like"/>
</dbReference>
<proteinExistence type="predicted"/>